<feature type="compositionally biased region" description="Low complexity" evidence="1">
    <location>
        <begin position="424"/>
        <end position="444"/>
    </location>
</feature>
<feature type="region of interest" description="Disordered" evidence="1">
    <location>
        <begin position="238"/>
        <end position="281"/>
    </location>
</feature>
<gene>
    <name evidence="3" type="primary">LOC106564420</name>
</gene>
<organism evidence="2 3">
    <name type="scientific">Salmo salar</name>
    <name type="common">Atlantic salmon</name>
    <dbReference type="NCBI Taxonomy" id="8030"/>
    <lineage>
        <taxon>Eukaryota</taxon>
        <taxon>Metazoa</taxon>
        <taxon>Chordata</taxon>
        <taxon>Craniata</taxon>
        <taxon>Vertebrata</taxon>
        <taxon>Euteleostomi</taxon>
        <taxon>Actinopterygii</taxon>
        <taxon>Neopterygii</taxon>
        <taxon>Teleostei</taxon>
        <taxon>Protacanthopterygii</taxon>
        <taxon>Salmoniformes</taxon>
        <taxon>Salmonidae</taxon>
        <taxon>Salmoninae</taxon>
        <taxon>Salmo</taxon>
    </lineage>
</organism>
<sequence length="563" mass="59875">MTGAVVDHSGVTPPHRGAERHEGHRRHHRQKLYSPAQVCAQESQWLDSISLLIKDSFEGEMLMIDNLSGSVFHHYSSTSSPVWKDYKGNLQEIRLAEVEQASLMSEQLSDKSSSPALPDDLSLDDHSDYQLLEERGSSDSHSSEELRGIQAGCGGRWGHGGSRPHSRGPEDGVGFLLEVGVQPQFQSQSLQFLHHNRDNNCMSADGDGHHSDQVGSVGCRGSSSPLFHLPVEFFHPATATAVPPPIPRTGVDPGGREASRLPSPASWASLRSPGANSRVLASPGANSRVLASPGANSRVLASPGANSRVLDSPGANSRDLDSSGANSRDLDSSGANSRVLDSQHLSHSDSSLATGSSEGSLQTTLEEGLSFSVSPPRRDLGLSLALPLLCPLPLPHLDESRQTPRSLGHPSMRGRSTAFNLQATRGQQRSQSSCGSSTSPGCPRQDSMDPSDDDCGIGTGGEGSSQAFNSEHLSETLSSLSLTSLLSPSSLAPPLVKKCNSTGSLDQANLSVRNKDGQQYYEIDAHGYLTNPWTEKRGGQEGETGFGVKSTSQMMDAGSRKNR</sequence>
<accession>A0ABM3CK70</accession>
<feature type="region of interest" description="Disordered" evidence="1">
    <location>
        <begin position="104"/>
        <end position="172"/>
    </location>
</feature>
<reference evidence="3" key="1">
    <citation type="submission" date="2025-08" db="UniProtKB">
        <authorList>
            <consortium name="RefSeq"/>
        </authorList>
    </citation>
    <scope>IDENTIFICATION</scope>
</reference>
<feature type="region of interest" description="Disordered" evidence="1">
    <location>
        <begin position="530"/>
        <end position="563"/>
    </location>
</feature>
<feature type="compositionally biased region" description="Low complexity" evidence="1">
    <location>
        <begin position="340"/>
        <end position="352"/>
    </location>
</feature>
<proteinExistence type="predicted"/>
<keyword evidence="2" id="KW-1185">Reference proteome</keyword>
<feature type="compositionally biased region" description="Low complexity" evidence="1">
    <location>
        <begin position="110"/>
        <end position="120"/>
    </location>
</feature>
<feature type="region of interest" description="Disordered" evidence="1">
    <location>
        <begin position="422"/>
        <end position="472"/>
    </location>
</feature>
<evidence type="ECO:0000313" key="3">
    <source>
        <dbReference type="RefSeq" id="XP_045546954.1"/>
    </source>
</evidence>
<dbReference type="RefSeq" id="XP_045546954.1">
    <property type="nucleotide sequence ID" value="XM_045690998.1"/>
</dbReference>
<feature type="region of interest" description="Disordered" evidence="1">
    <location>
        <begin position="1"/>
        <end position="34"/>
    </location>
</feature>
<protein>
    <submittedName>
        <fullName evidence="3">Voltage-dependent T-type calcium channel subunit alpha-1I isoform X1</fullName>
    </submittedName>
</protein>
<feature type="region of interest" description="Disordered" evidence="1">
    <location>
        <begin position="300"/>
        <end position="361"/>
    </location>
</feature>
<evidence type="ECO:0000313" key="2">
    <source>
        <dbReference type="Proteomes" id="UP001652741"/>
    </source>
</evidence>
<evidence type="ECO:0000256" key="1">
    <source>
        <dbReference type="SAM" id="MobiDB-lite"/>
    </source>
</evidence>
<name>A0ABM3CK70_SALSA</name>
<dbReference type="Proteomes" id="UP001652741">
    <property type="component" value="Chromosome ssa12"/>
</dbReference>
<feature type="compositionally biased region" description="Gly residues" evidence="1">
    <location>
        <begin position="151"/>
        <end position="161"/>
    </location>
</feature>
<feature type="compositionally biased region" description="Basic and acidic residues" evidence="1">
    <location>
        <begin position="123"/>
        <end position="147"/>
    </location>
</feature>
<dbReference type="GeneID" id="106564420"/>